<sequence>MTDLDSTSDSESQSTQRSESVQPRENRNGFLFFHKVSGDKLEKSVQIYKKNNLEKGLTKDKRTTVQQVLDKRTYLRLKRFHGRGIFDVIYGTISTGKEANVYEANGSIDNVCHKMAIKVYKTSILVFKDRAKYIEGEFRYRRAYVGTNPRKMVNQWAEKEFRNLRRISLSGVYCPSPIALKDHILVMELIQDDDGGAAKKLKDLPLLSLKEWLIIYSQVISIMRTLYQECKLIHADLSSYNMLYSKGRVYIIDVSQAVENDHPNAIYFLKRDCENVTQFFANVAYSPHSEAVMPEYAKVCPDPQVDYLNILTSLQLFHFITKDSLELFPRTSAENSPREITRRNSIISQVETFVKKMCYTSKHSNLKDLQNTILAKRDVFGKLCNIVYGMINDSDPKVFVRISDATAHENITITDDNIYGPDEPPKADKFDTEESYISNDAIWNSLKPLNLSQITLETLERLEHLHVSSEPVYPNSESDRYSVTITETESYHEEPEGVREEDEEQSEKYKFTGKIPDGVGSKEWKKMVKEMNRERRKNKIPKHIKKGYKNKK</sequence>
<dbReference type="SUPFAM" id="SSF56112">
    <property type="entry name" value="Protein kinase-like (PK-like)"/>
    <property type="match status" value="1"/>
</dbReference>
<feature type="compositionally biased region" description="Basic residues" evidence="22">
    <location>
        <begin position="534"/>
        <end position="552"/>
    </location>
</feature>
<keyword evidence="13" id="KW-0378">Hydrolase</keyword>
<dbReference type="VEuPathDB" id="PiroplasmaDB:BEWA_040560"/>
<feature type="region of interest" description="Disordered" evidence="22">
    <location>
        <begin position="487"/>
        <end position="514"/>
    </location>
</feature>
<dbReference type="CDD" id="cd05147">
    <property type="entry name" value="RIO1_euk"/>
    <property type="match status" value="1"/>
</dbReference>
<keyword evidence="7" id="KW-0690">Ribosome biogenesis</keyword>
<dbReference type="GO" id="GO:0004674">
    <property type="term" value="F:protein serine/threonine kinase activity"/>
    <property type="evidence" value="ECO:0007669"/>
    <property type="project" value="UniProtKB-KW"/>
</dbReference>
<dbReference type="PIRSF" id="PIRSF038147">
    <property type="entry name" value="Ser/Thr_PK_RIO1"/>
    <property type="match status" value="1"/>
</dbReference>
<evidence type="ECO:0000256" key="4">
    <source>
        <dbReference type="ARBA" id="ARBA00012513"/>
    </source>
</evidence>
<keyword evidence="11 18" id="KW-0547">Nucleotide-binding</keyword>
<feature type="compositionally biased region" description="Basic and acidic residues" evidence="22">
    <location>
        <begin position="489"/>
        <end position="498"/>
    </location>
</feature>
<keyword evidence="10" id="KW-0479">Metal-binding</keyword>
<evidence type="ECO:0000256" key="15">
    <source>
        <dbReference type="ARBA" id="ARBA00022842"/>
    </source>
</evidence>
<keyword evidence="6" id="KW-0963">Cytoplasm</keyword>
<dbReference type="PANTHER" id="PTHR45723">
    <property type="entry name" value="SERINE/THREONINE-PROTEIN KINASE RIO1"/>
    <property type="match status" value="1"/>
</dbReference>
<keyword evidence="25" id="KW-1185">Reference proteome</keyword>
<dbReference type="AlphaFoldDB" id="L1LFT0"/>
<evidence type="ECO:0000256" key="6">
    <source>
        <dbReference type="ARBA" id="ARBA00022490"/>
    </source>
</evidence>
<dbReference type="EC" id="2.7.11.1" evidence="4 18"/>
<evidence type="ECO:0000256" key="20">
    <source>
        <dbReference type="PIRSR" id="PIRSR038147-2"/>
    </source>
</evidence>
<evidence type="ECO:0000256" key="3">
    <source>
        <dbReference type="ARBA" id="ARBA00009196"/>
    </source>
</evidence>
<dbReference type="InterPro" id="IPR000719">
    <property type="entry name" value="Prot_kinase_dom"/>
</dbReference>
<comment type="caution">
    <text evidence="24">The sequence shown here is derived from an EMBL/GenBank/DDBJ whole genome shotgun (WGS) entry which is preliminary data.</text>
</comment>
<feature type="binding site" evidence="21">
    <location>
        <position position="253"/>
    </location>
    <ligand>
        <name>Mg(2+)</name>
        <dbReference type="ChEBI" id="CHEBI:18420"/>
    </ligand>
</feature>
<feature type="domain" description="Protein kinase" evidence="23">
    <location>
        <begin position="75"/>
        <end position="411"/>
    </location>
</feature>
<dbReference type="SMART" id="SM00090">
    <property type="entry name" value="RIO"/>
    <property type="match status" value="1"/>
</dbReference>
<comment type="cofactor">
    <cofactor evidence="1 21">
        <name>Mg(2+)</name>
        <dbReference type="ChEBI" id="CHEBI:18420"/>
    </cofactor>
</comment>
<keyword evidence="15" id="KW-0460">Magnesium</keyword>
<evidence type="ECO:0000256" key="2">
    <source>
        <dbReference type="ARBA" id="ARBA00004496"/>
    </source>
</evidence>
<keyword evidence="9 18" id="KW-0808">Transferase</keyword>
<dbReference type="PROSITE" id="PS50011">
    <property type="entry name" value="PROTEIN_KINASE_DOM"/>
    <property type="match status" value="1"/>
</dbReference>
<comment type="subcellular location">
    <subcellularLocation>
        <location evidence="2">Cytoplasm</location>
    </subcellularLocation>
</comment>
<dbReference type="InterPro" id="IPR000687">
    <property type="entry name" value="RIO_kinase"/>
</dbReference>
<dbReference type="Proteomes" id="UP000031512">
    <property type="component" value="Unassembled WGS sequence"/>
</dbReference>
<comment type="catalytic activity">
    <reaction evidence="16 18">
        <text>L-threonyl-[protein] + ATP = O-phospho-L-threonyl-[protein] + ADP + H(+)</text>
        <dbReference type="Rhea" id="RHEA:46608"/>
        <dbReference type="Rhea" id="RHEA-COMP:11060"/>
        <dbReference type="Rhea" id="RHEA-COMP:11605"/>
        <dbReference type="ChEBI" id="CHEBI:15378"/>
        <dbReference type="ChEBI" id="CHEBI:30013"/>
        <dbReference type="ChEBI" id="CHEBI:30616"/>
        <dbReference type="ChEBI" id="CHEBI:61977"/>
        <dbReference type="ChEBI" id="CHEBI:456216"/>
        <dbReference type="EC" id="2.7.11.1"/>
    </reaction>
</comment>
<evidence type="ECO:0000256" key="19">
    <source>
        <dbReference type="PIRSR" id="PIRSR038147-1"/>
    </source>
</evidence>
<name>L1LFT0_THEEQ</name>
<dbReference type="PROSITE" id="PS00109">
    <property type="entry name" value="PROTEIN_KINASE_TYR"/>
    <property type="match status" value="1"/>
</dbReference>
<feature type="active site" description="Proton acceptor" evidence="19">
    <location>
        <position position="236"/>
    </location>
</feature>
<keyword evidence="12 18" id="KW-0418">Kinase</keyword>
<dbReference type="InterPro" id="IPR018934">
    <property type="entry name" value="RIO_dom"/>
</dbReference>
<feature type="binding site" evidence="21">
    <location>
        <position position="241"/>
    </location>
    <ligand>
        <name>Mg(2+)</name>
        <dbReference type="ChEBI" id="CHEBI:18420"/>
    </ligand>
</feature>
<evidence type="ECO:0000256" key="10">
    <source>
        <dbReference type="ARBA" id="ARBA00022723"/>
    </source>
</evidence>
<evidence type="ECO:0000313" key="24">
    <source>
        <dbReference type="EMBL" id="EKX74018.1"/>
    </source>
</evidence>
<dbReference type="eggNOG" id="KOG2270">
    <property type="taxonomic scope" value="Eukaryota"/>
</dbReference>
<evidence type="ECO:0000256" key="1">
    <source>
        <dbReference type="ARBA" id="ARBA00001946"/>
    </source>
</evidence>
<feature type="binding site" evidence="20">
    <location>
        <position position="118"/>
    </location>
    <ligand>
        <name>ATP</name>
        <dbReference type="ChEBI" id="CHEBI:30616"/>
    </ligand>
</feature>
<feature type="region of interest" description="Disordered" evidence="22">
    <location>
        <begin position="1"/>
        <end position="23"/>
    </location>
</feature>
<keyword evidence="8 18" id="KW-0723">Serine/threonine-protein kinase</keyword>
<evidence type="ECO:0000256" key="16">
    <source>
        <dbReference type="ARBA" id="ARBA00047899"/>
    </source>
</evidence>
<dbReference type="InterPro" id="IPR011009">
    <property type="entry name" value="Kinase-like_dom_sf"/>
</dbReference>
<evidence type="ECO:0000256" key="8">
    <source>
        <dbReference type="ARBA" id="ARBA00022527"/>
    </source>
</evidence>
<dbReference type="STRING" id="1537102.L1LFT0"/>
<dbReference type="KEGG" id="beq:BEWA_040560"/>
<protein>
    <recommendedName>
        <fullName evidence="5 18">Serine/threonine-protein kinase RIO1</fullName>
        <ecNumber evidence="4 18">2.7.11.1</ecNumber>
    </recommendedName>
</protein>
<reference evidence="24 25" key="1">
    <citation type="journal article" date="2012" name="BMC Genomics">
        <title>Comparative genomic analysis and phylogenetic position of Theileria equi.</title>
        <authorList>
            <person name="Kappmeyer L.S."/>
            <person name="Thiagarajan M."/>
            <person name="Herndon D.R."/>
            <person name="Ramsay J.D."/>
            <person name="Caler E."/>
            <person name="Djikeng A."/>
            <person name="Gillespie J.J."/>
            <person name="Lau A.O."/>
            <person name="Roalson E.H."/>
            <person name="Silva J.C."/>
            <person name="Silva M.G."/>
            <person name="Suarez C.E."/>
            <person name="Ueti M.W."/>
            <person name="Nene V.M."/>
            <person name="Mealey R.H."/>
            <person name="Knowles D.P."/>
            <person name="Brayton K.A."/>
        </authorList>
    </citation>
    <scope>NUCLEOTIDE SEQUENCE [LARGE SCALE GENOMIC DNA]</scope>
    <source>
        <strain evidence="24 25">WA</strain>
    </source>
</reference>
<accession>L1LFT0</accession>
<feature type="region of interest" description="Disordered" evidence="22">
    <location>
        <begin position="531"/>
        <end position="552"/>
    </location>
</feature>
<dbReference type="GeneID" id="15807466"/>
<evidence type="ECO:0000256" key="12">
    <source>
        <dbReference type="ARBA" id="ARBA00022777"/>
    </source>
</evidence>
<evidence type="ECO:0000259" key="23">
    <source>
        <dbReference type="PROSITE" id="PS50011"/>
    </source>
</evidence>
<keyword evidence="14 18" id="KW-0067">ATP-binding</keyword>
<evidence type="ECO:0000256" key="9">
    <source>
        <dbReference type="ARBA" id="ARBA00022679"/>
    </source>
</evidence>
<dbReference type="Gene3D" id="1.10.510.10">
    <property type="entry name" value="Transferase(Phosphotransferase) domain 1"/>
    <property type="match status" value="1"/>
</dbReference>
<feature type="active site" description="4-aspartylphosphate intermediate" evidence="19">
    <location>
        <position position="253"/>
    </location>
</feature>
<dbReference type="GO" id="GO:0016787">
    <property type="term" value="F:hydrolase activity"/>
    <property type="evidence" value="ECO:0007669"/>
    <property type="project" value="UniProtKB-KW"/>
</dbReference>
<dbReference type="GO" id="GO:0005737">
    <property type="term" value="C:cytoplasm"/>
    <property type="evidence" value="ECO:0007669"/>
    <property type="project" value="UniProtKB-SubCell"/>
</dbReference>
<evidence type="ECO:0000256" key="18">
    <source>
        <dbReference type="PIRNR" id="PIRNR038147"/>
    </source>
</evidence>
<dbReference type="FunFam" id="3.30.200.20:FF:000148">
    <property type="entry name" value="Serine/threonine-protein kinase RIO1"/>
    <property type="match status" value="1"/>
</dbReference>
<evidence type="ECO:0000256" key="13">
    <source>
        <dbReference type="ARBA" id="ARBA00022801"/>
    </source>
</evidence>
<comment type="similarity">
    <text evidence="3 18">Belongs to the protein kinase superfamily. RIO-type Ser/Thr kinase family.</text>
</comment>
<evidence type="ECO:0000256" key="22">
    <source>
        <dbReference type="SAM" id="MobiDB-lite"/>
    </source>
</evidence>
<dbReference type="Pfam" id="PF01163">
    <property type="entry name" value="RIO1"/>
    <property type="match status" value="1"/>
</dbReference>
<gene>
    <name evidence="24" type="ORF">BEWA_040560</name>
</gene>
<dbReference type="InterPro" id="IPR051272">
    <property type="entry name" value="RIO-type_Ser/Thr_kinase"/>
</dbReference>
<evidence type="ECO:0000256" key="11">
    <source>
        <dbReference type="ARBA" id="ARBA00022741"/>
    </source>
</evidence>
<evidence type="ECO:0000256" key="17">
    <source>
        <dbReference type="ARBA" id="ARBA00048679"/>
    </source>
</evidence>
<dbReference type="GO" id="GO:0042254">
    <property type="term" value="P:ribosome biogenesis"/>
    <property type="evidence" value="ECO:0007669"/>
    <property type="project" value="UniProtKB-KW"/>
</dbReference>
<proteinExistence type="inferred from homology"/>
<evidence type="ECO:0000256" key="14">
    <source>
        <dbReference type="ARBA" id="ARBA00022840"/>
    </source>
</evidence>
<evidence type="ECO:0000256" key="7">
    <source>
        <dbReference type="ARBA" id="ARBA00022517"/>
    </source>
</evidence>
<dbReference type="OrthoDB" id="205248at2759"/>
<dbReference type="InterPro" id="IPR017407">
    <property type="entry name" value="Ser/Thr_kinase_Rio1"/>
</dbReference>
<dbReference type="Gene3D" id="3.30.200.20">
    <property type="entry name" value="Phosphorylase Kinase, domain 1"/>
    <property type="match status" value="1"/>
</dbReference>
<feature type="compositionally biased region" description="Low complexity" evidence="22">
    <location>
        <begin position="1"/>
        <end position="20"/>
    </location>
</feature>
<dbReference type="GO" id="GO:0046872">
    <property type="term" value="F:metal ion binding"/>
    <property type="evidence" value="ECO:0007669"/>
    <property type="project" value="UniProtKB-KW"/>
</dbReference>
<evidence type="ECO:0000256" key="21">
    <source>
        <dbReference type="PIRSR" id="PIRSR038147-3"/>
    </source>
</evidence>
<dbReference type="EMBL" id="ACOU01000002">
    <property type="protein sequence ID" value="EKX74018.1"/>
    <property type="molecule type" value="Genomic_DNA"/>
</dbReference>
<comment type="catalytic activity">
    <reaction evidence="17 18">
        <text>L-seryl-[protein] + ATP = O-phospho-L-seryl-[protein] + ADP + H(+)</text>
        <dbReference type="Rhea" id="RHEA:17989"/>
        <dbReference type="Rhea" id="RHEA-COMP:9863"/>
        <dbReference type="Rhea" id="RHEA-COMP:11604"/>
        <dbReference type="ChEBI" id="CHEBI:15378"/>
        <dbReference type="ChEBI" id="CHEBI:29999"/>
        <dbReference type="ChEBI" id="CHEBI:30616"/>
        <dbReference type="ChEBI" id="CHEBI:83421"/>
        <dbReference type="ChEBI" id="CHEBI:456216"/>
        <dbReference type="EC" id="2.7.11.1"/>
    </reaction>
</comment>
<evidence type="ECO:0000256" key="5">
    <source>
        <dbReference type="ARBA" id="ARBA00016038"/>
    </source>
</evidence>
<dbReference type="InterPro" id="IPR008266">
    <property type="entry name" value="Tyr_kinase_AS"/>
</dbReference>
<feature type="binding site" evidence="20">
    <location>
        <position position="190"/>
    </location>
    <ligand>
        <name>ATP</name>
        <dbReference type="ChEBI" id="CHEBI:30616"/>
    </ligand>
</feature>
<dbReference type="GO" id="GO:0106310">
    <property type="term" value="F:protein serine kinase activity"/>
    <property type="evidence" value="ECO:0007669"/>
    <property type="project" value="RHEA"/>
</dbReference>
<organism evidence="24 25">
    <name type="scientific">Theileria equi strain WA</name>
    <dbReference type="NCBI Taxonomy" id="1537102"/>
    <lineage>
        <taxon>Eukaryota</taxon>
        <taxon>Sar</taxon>
        <taxon>Alveolata</taxon>
        <taxon>Apicomplexa</taxon>
        <taxon>Aconoidasida</taxon>
        <taxon>Piroplasmida</taxon>
        <taxon>Theileriidae</taxon>
        <taxon>Theileria</taxon>
    </lineage>
</organism>
<evidence type="ECO:0000313" key="25">
    <source>
        <dbReference type="Proteomes" id="UP000031512"/>
    </source>
</evidence>
<dbReference type="GO" id="GO:0005524">
    <property type="term" value="F:ATP binding"/>
    <property type="evidence" value="ECO:0007669"/>
    <property type="project" value="UniProtKB-KW"/>
</dbReference>
<dbReference type="RefSeq" id="XP_004833470.1">
    <property type="nucleotide sequence ID" value="XM_004833413.1"/>
</dbReference>